<accession>A0A8J2YLX4</accession>
<dbReference type="PANTHER" id="PTHR16128">
    <property type="entry name" value="FAD/NAD(P)-BINDING OXIDOREDUCTASE FAMILY PROTEIN"/>
    <property type="match status" value="1"/>
</dbReference>
<feature type="domain" description="Amine oxidase" evidence="1">
    <location>
        <begin position="73"/>
        <end position="178"/>
    </location>
</feature>
<dbReference type="PRINTS" id="PR00419">
    <property type="entry name" value="ADXRDTASE"/>
</dbReference>
<reference evidence="2" key="2">
    <citation type="submission" date="2020-09" db="EMBL/GenBank/DDBJ databases">
        <authorList>
            <person name="Sun Q."/>
            <person name="Sedlacek I."/>
        </authorList>
    </citation>
    <scope>NUCLEOTIDE SEQUENCE</scope>
    <source>
        <strain evidence="2">CCM 7684</strain>
    </source>
</reference>
<name>A0A8J2YLX4_9RHOB</name>
<evidence type="ECO:0000313" key="2">
    <source>
        <dbReference type="EMBL" id="GGE53258.1"/>
    </source>
</evidence>
<keyword evidence="3" id="KW-1185">Reference proteome</keyword>
<dbReference type="AlphaFoldDB" id="A0A8J2YLX4"/>
<dbReference type="PANTHER" id="PTHR16128:SF5">
    <property type="entry name" value="FAD_NAD(P)-BINDING OXIDOREDUCTASE FAMILY PROTEIN"/>
    <property type="match status" value="1"/>
</dbReference>
<proteinExistence type="predicted"/>
<sequence length="316" mass="34088">MSRHVAIIGAGIAGLACGRRLTEAGCTVVIYERNPGLGGRCGTCRIDGMVFDHGAQYATAQSDAFRSYLMAARERDQAARWPEEEHERQDDREAYVGIPGMSTLAGGLAPGADVRLKTEVTSLLHTAKGWAVGLANGDAEGCFSSVVLAVPAPRAISLLPEHPFRQRLETVRYAPCWAGLAAFGEALEVPDIVETGGPIQWAARNNSKRGRPDVECWVMHASVPWSRDRLEEEESVIALELLETFGMQIGGTLPQTLHLSAHRWRHARVEHPLGEDFLHDEEWGIGVCGDGCIGPRVESAFLSGDALGRAMAGGGR</sequence>
<dbReference type="InterPro" id="IPR002937">
    <property type="entry name" value="Amino_oxidase"/>
</dbReference>
<gene>
    <name evidence="2" type="ORF">GCM10007276_32880</name>
</gene>
<protein>
    <recommendedName>
        <fullName evidence="1">Amine oxidase domain-containing protein</fullName>
    </recommendedName>
</protein>
<dbReference type="GO" id="GO:0016491">
    <property type="term" value="F:oxidoreductase activity"/>
    <property type="evidence" value="ECO:0007669"/>
    <property type="project" value="InterPro"/>
</dbReference>
<dbReference type="Proteomes" id="UP000602745">
    <property type="component" value="Unassembled WGS sequence"/>
</dbReference>
<comment type="caution">
    <text evidence="2">The sequence shown here is derived from an EMBL/GenBank/DDBJ whole genome shotgun (WGS) entry which is preliminary data.</text>
</comment>
<reference evidence="2" key="1">
    <citation type="journal article" date="2014" name="Int. J. Syst. Evol. Microbiol.">
        <title>Complete genome sequence of Corynebacterium casei LMG S-19264T (=DSM 44701T), isolated from a smear-ripened cheese.</title>
        <authorList>
            <consortium name="US DOE Joint Genome Institute (JGI-PGF)"/>
            <person name="Walter F."/>
            <person name="Albersmeier A."/>
            <person name="Kalinowski J."/>
            <person name="Ruckert C."/>
        </authorList>
    </citation>
    <scope>NUCLEOTIDE SEQUENCE</scope>
    <source>
        <strain evidence="2">CCM 7684</strain>
    </source>
</reference>
<organism evidence="2 3">
    <name type="scientific">Agaricicola taiwanensis</name>
    <dbReference type="NCBI Taxonomy" id="591372"/>
    <lineage>
        <taxon>Bacteria</taxon>
        <taxon>Pseudomonadati</taxon>
        <taxon>Pseudomonadota</taxon>
        <taxon>Alphaproteobacteria</taxon>
        <taxon>Rhodobacterales</taxon>
        <taxon>Paracoccaceae</taxon>
        <taxon>Agaricicola</taxon>
    </lineage>
</organism>
<dbReference type="PROSITE" id="PS51257">
    <property type="entry name" value="PROKAR_LIPOPROTEIN"/>
    <property type="match status" value="1"/>
</dbReference>
<dbReference type="Pfam" id="PF13450">
    <property type="entry name" value="NAD_binding_8"/>
    <property type="match status" value="1"/>
</dbReference>
<dbReference type="SUPFAM" id="SSF51905">
    <property type="entry name" value="FAD/NAD(P)-binding domain"/>
    <property type="match status" value="1"/>
</dbReference>
<dbReference type="InterPro" id="IPR036188">
    <property type="entry name" value="FAD/NAD-bd_sf"/>
</dbReference>
<dbReference type="Pfam" id="PF01593">
    <property type="entry name" value="Amino_oxidase"/>
    <property type="match status" value="1"/>
</dbReference>
<dbReference type="Gene3D" id="3.50.50.60">
    <property type="entry name" value="FAD/NAD(P)-binding domain"/>
    <property type="match status" value="1"/>
</dbReference>
<dbReference type="RefSeq" id="WP_188410916.1">
    <property type="nucleotide sequence ID" value="NZ_BMCP01000006.1"/>
</dbReference>
<evidence type="ECO:0000259" key="1">
    <source>
        <dbReference type="Pfam" id="PF01593"/>
    </source>
</evidence>
<dbReference type="EMBL" id="BMCP01000006">
    <property type="protein sequence ID" value="GGE53258.1"/>
    <property type="molecule type" value="Genomic_DNA"/>
</dbReference>
<dbReference type="Gene3D" id="3.90.660.10">
    <property type="match status" value="1"/>
</dbReference>
<evidence type="ECO:0000313" key="3">
    <source>
        <dbReference type="Proteomes" id="UP000602745"/>
    </source>
</evidence>